<comment type="caution">
    <text evidence="2">The sequence shown here is derived from an EMBL/GenBank/DDBJ whole genome shotgun (WGS) entry which is preliminary data.</text>
</comment>
<dbReference type="AlphaFoldDB" id="A0A8J3GLV9"/>
<evidence type="ECO:0000313" key="2">
    <source>
        <dbReference type="EMBL" id="GHD23984.1"/>
    </source>
</evidence>
<evidence type="ECO:0000256" key="1">
    <source>
        <dbReference type="SAM" id="MobiDB-lite"/>
    </source>
</evidence>
<sequence length="85" mass="9928">MTFAEWHAMMLEQVEHWHKNGTLRAKGHMLDGALSGYWEWFRVDGTKLRSGHFDNGQQVGEWITYDRSGRPHKVTKKRGSEQGDQ</sequence>
<organism evidence="2 3">
    <name type="scientific">Tianweitania populi</name>
    <dbReference type="NCBI Taxonomy" id="1607949"/>
    <lineage>
        <taxon>Bacteria</taxon>
        <taxon>Pseudomonadati</taxon>
        <taxon>Pseudomonadota</taxon>
        <taxon>Alphaproteobacteria</taxon>
        <taxon>Hyphomicrobiales</taxon>
        <taxon>Phyllobacteriaceae</taxon>
        <taxon>Tianweitania</taxon>
    </lineage>
</organism>
<feature type="region of interest" description="Disordered" evidence="1">
    <location>
        <begin position="66"/>
        <end position="85"/>
    </location>
</feature>
<accession>A0A8J3GLV9</accession>
<dbReference type="RefSeq" id="WP_210313005.1">
    <property type="nucleotide sequence ID" value="NZ_BMZQ01000006.1"/>
</dbReference>
<proteinExistence type="predicted"/>
<name>A0A8J3GLV9_9HYPH</name>
<dbReference type="Proteomes" id="UP000630142">
    <property type="component" value="Unassembled WGS sequence"/>
</dbReference>
<dbReference type="Gene3D" id="2.20.110.10">
    <property type="entry name" value="Histone H3 K4-specific methyltransferase SET7/9 N-terminal domain"/>
    <property type="match status" value="1"/>
</dbReference>
<keyword evidence="3" id="KW-1185">Reference proteome</keyword>
<gene>
    <name evidence="2" type="ORF">GCM10016234_39740</name>
</gene>
<evidence type="ECO:0008006" key="4">
    <source>
        <dbReference type="Google" id="ProtNLM"/>
    </source>
</evidence>
<reference evidence="2" key="1">
    <citation type="journal article" date="2014" name="Int. J. Syst. Evol. Microbiol.">
        <title>Complete genome sequence of Corynebacterium casei LMG S-19264T (=DSM 44701T), isolated from a smear-ripened cheese.</title>
        <authorList>
            <consortium name="US DOE Joint Genome Institute (JGI-PGF)"/>
            <person name="Walter F."/>
            <person name="Albersmeier A."/>
            <person name="Kalinowski J."/>
            <person name="Ruckert C."/>
        </authorList>
    </citation>
    <scope>NUCLEOTIDE SEQUENCE</scope>
    <source>
        <strain evidence="2">KCTC 42249</strain>
    </source>
</reference>
<evidence type="ECO:0000313" key="3">
    <source>
        <dbReference type="Proteomes" id="UP000630142"/>
    </source>
</evidence>
<dbReference type="SUPFAM" id="SSF82185">
    <property type="entry name" value="Histone H3 K4-specific methyltransferase SET7/9 N-terminal domain"/>
    <property type="match status" value="1"/>
</dbReference>
<reference evidence="2" key="2">
    <citation type="submission" date="2020-09" db="EMBL/GenBank/DDBJ databases">
        <authorList>
            <person name="Sun Q."/>
            <person name="Kim S."/>
        </authorList>
    </citation>
    <scope>NUCLEOTIDE SEQUENCE</scope>
    <source>
        <strain evidence="2">KCTC 42249</strain>
    </source>
</reference>
<dbReference type="EMBL" id="BMZQ01000006">
    <property type="protein sequence ID" value="GHD23984.1"/>
    <property type="molecule type" value="Genomic_DNA"/>
</dbReference>
<protein>
    <recommendedName>
        <fullName evidence="4">MORN repeat variant</fullName>
    </recommendedName>
</protein>